<dbReference type="InterPro" id="IPR009057">
    <property type="entry name" value="Homeodomain-like_sf"/>
</dbReference>
<protein>
    <submittedName>
        <fullName evidence="2">Transposase</fullName>
    </submittedName>
</protein>
<organism evidence="2">
    <name type="scientific">uncultured delta proteobacterium</name>
    <dbReference type="NCBI Taxonomy" id="34034"/>
    <lineage>
        <taxon>Bacteria</taxon>
        <taxon>Deltaproteobacteria</taxon>
        <taxon>environmental samples</taxon>
    </lineage>
</organism>
<dbReference type="EMBL" id="AJ937768">
    <property type="protein sequence ID" value="CAI78638.1"/>
    <property type="molecule type" value="Genomic_DNA"/>
</dbReference>
<dbReference type="InterPro" id="IPR002514">
    <property type="entry name" value="Transposase_8"/>
</dbReference>
<evidence type="ECO:0000313" key="2">
    <source>
        <dbReference type="EMBL" id="CAI78638.1"/>
    </source>
</evidence>
<evidence type="ECO:0000256" key="1">
    <source>
        <dbReference type="SAM" id="Coils"/>
    </source>
</evidence>
<dbReference type="PANTHER" id="PTHR33215:SF13">
    <property type="entry name" value="PROTEIN DISTAL ANTENNA"/>
    <property type="match status" value="1"/>
</dbReference>
<dbReference type="InterPro" id="IPR051839">
    <property type="entry name" value="RD_transcriptional_regulator"/>
</dbReference>
<dbReference type="SUPFAM" id="SSF46689">
    <property type="entry name" value="Homeodomain-like"/>
    <property type="match status" value="1"/>
</dbReference>
<feature type="coiled-coil region" evidence="1">
    <location>
        <begin position="65"/>
        <end position="99"/>
    </location>
</feature>
<accession>Q2YZR0</accession>
<sequence length="101" mass="12210">MMVMGKDKRYFDREFKYEALRLVNEGKRSLGDIARDLDIHPNLLHQWRRKYRADMEHAFPGKGHLKPPEEEIRRLQRENENLKEEKEILKKALAIFSKHPK</sequence>
<dbReference type="GO" id="GO:0004803">
    <property type="term" value="F:transposase activity"/>
    <property type="evidence" value="ECO:0007669"/>
    <property type="project" value="InterPro"/>
</dbReference>
<dbReference type="GO" id="GO:0006313">
    <property type="term" value="P:DNA transposition"/>
    <property type="evidence" value="ECO:0007669"/>
    <property type="project" value="InterPro"/>
</dbReference>
<dbReference type="AlphaFoldDB" id="Q2YZR0"/>
<reference evidence="2" key="1">
    <citation type="journal article" date="2005" name="Environ. Microbiol.">
        <title>Lateral gene transfer and phylogenetic assignment of environmental fosmid clones.</title>
        <authorList>
            <person name="Nesbo C.L."/>
            <person name="Boucher Y."/>
            <person name="Dlutek M."/>
            <person name="Doolittle F.W."/>
        </authorList>
    </citation>
    <scope>NUCLEOTIDE SEQUENCE</scope>
</reference>
<name>Q2YZR0_9DELT</name>
<keyword evidence="1" id="KW-0175">Coiled coil</keyword>
<dbReference type="GO" id="GO:0003677">
    <property type="term" value="F:DNA binding"/>
    <property type="evidence" value="ECO:0007669"/>
    <property type="project" value="InterPro"/>
</dbReference>
<proteinExistence type="predicted"/>
<gene>
    <name evidence="2" type="primary">transposase</name>
</gene>
<dbReference type="Gene3D" id="1.10.10.60">
    <property type="entry name" value="Homeodomain-like"/>
    <property type="match status" value="1"/>
</dbReference>
<dbReference type="PANTHER" id="PTHR33215">
    <property type="entry name" value="PROTEIN DISTAL ANTENNA"/>
    <property type="match status" value="1"/>
</dbReference>
<dbReference type="Pfam" id="PF01527">
    <property type="entry name" value="HTH_Tnp_1"/>
    <property type="match status" value="1"/>
</dbReference>